<dbReference type="Pfam" id="PF00583">
    <property type="entry name" value="Acetyltransf_1"/>
    <property type="match status" value="1"/>
</dbReference>
<evidence type="ECO:0000256" key="11">
    <source>
        <dbReference type="ARBA" id="ARBA00049454"/>
    </source>
</evidence>
<comment type="catalytic activity">
    <reaction evidence="10">
        <text>N-terminal L-methionyl-L-leucyl-[protein] + acetyl-CoA = N-terminal N(alpha)-acetyl-L-methionyl-L-leucyl-[protein] + CoA + H(+)</text>
        <dbReference type="Rhea" id="RHEA:50520"/>
        <dbReference type="Rhea" id="RHEA-COMP:12711"/>
        <dbReference type="Rhea" id="RHEA-COMP:12712"/>
        <dbReference type="ChEBI" id="CHEBI:15378"/>
        <dbReference type="ChEBI" id="CHEBI:57287"/>
        <dbReference type="ChEBI" id="CHEBI:57288"/>
        <dbReference type="ChEBI" id="CHEBI:133377"/>
        <dbReference type="ChEBI" id="CHEBI:133378"/>
        <dbReference type="EC" id="2.3.1.258"/>
    </reaction>
</comment>
<dbReference type="Proteomes" id="UP000095281">
    <property type="component" value="Unplaced"/>
</dbReference>
<dbReference type="GO" id="GO:0031415">
    <property type="term" value="C:NatA complex"/>
    <property type="evidence" value="ECO:0007669"/>
    <property type="project" value="TreeGrafter"/>
</dbReference>
<sequence length="180" mass="20859">MVVNKDKLMQQEFEQKCRIENVRCAGRCDIELGDITKHNVMQLKRLNLAVFPICYNEKFYKEVINAGELAKLAYFNDIIVGGVYCRIDNVDGIKKLYIMTLGTLAPYRRFGVGTLLLEHVFSLCEKDPQIKCVTLHVQTNNESALSFYKKFDFKVSGRVDKYYKRIEPDDAFVLEKLVNQ</sequence>
<dbReference type="PANTHER" id="PTHR42919">
    <property type="entry name" value="N-ALPHA-ACETYLTRANSFERASE"/>
    <property type="match status" value="1"/>
</dbReference>
<keyword evidence="13" id="KW-1185">Reference proteome</keyword>
<dbReference type="WBParaSite" id="MhA1_Contig688.frz3.gene12">
    <property type="protein sequence ID" value="MhA1_Contig688.frz3.gene12"/>
    <property type="gene ID" value="MhA1_Contig688.frz3.gene12"/>
</dbReference>
<dbReference type="InterPro" id="IPR000182">
    <property type="entry name" value="GNAT_dom"/>
</dbReference>
<dbReference type="PANTHER" id="PTHR42919:SF8">
    <property type="entry name" value="N-ALPHA-ACETYLTRANSFERASE 50"/>
    <property type="match status" value="1"/>
</dbReference>
<comment type="catalytic activity">
    <reaction evidence="9">
        <text>N-terminal L-methionyl-L-alanyl-[protein] + acetyl-CoA = N-terminal N(alpha)-acetyl-L-methionyl-L-alanyl-[protein] + CoA + H(+)</text>
        <dbReference type="Rhea" id="RHEA:50564"/>
        <dbReference type="Rhea" id="RHEA-COMP:12726"/>
        <dbReference type="Rhea" id="RHEA-COMP:12727"/>
        <dbReference type="ChEBI" id="CHEBI:15378"/>
        <dbReference type="ChEBI" id="CHEBI:57287"/>
        <dbReference type="ChEBI" id="CHEBI:57288"/>
        <dbReference type="ChEBI" id="CHEBI:133398"/>
        <dbReference type="ChEBI" id="CHEBI:133399"/>
        <dbReference type="EC" id="2.3.1.258"/>
    </reaction>
</comment>
<accession>A0A1I8BV72</accession>
<dbReference type="PROSITE" id="PS51186">
    <property type="entry name" value="GNAT"/>
    <property type="match status" value="1"/>
</dbReference>
<evidence type="ECO:0000256" key="9">
    <source>
        <dbReference type="ARBA" id="ARBA00049002"/>
    </source>
</evidence>
<comment type="catalytic activity">
    <reaction evidence="8">
        <text>N-terminal L-methionyl-L-valyl-[protein] + acetyl-CoA = N-terminal N(alpha)-acetyl-L-methionyl-L-valyl-[protein] + CoA + H(+)</text>
        <dbReference type="Rhea" id="RHEA:50572"/>
        <dbReference type="Rhea" id="RHEA-COMP:12730"/>
        <dbReference type="Rhea" id="RHEA-COMP:12731"/>
        <dbReference type="ChEBI" id="CHEBI:15378"/>
        <dbReference type="ChEBI" id="CHEBI:57287"/>
        <dbReference type="ChEBI" id="CHEBI:57288"/>
        <dbReference type="ChEBI" id="CHEBI:133402"/>
        <dbReference type="ChEBI" id="CHEBI:133403"/>
        <dbReference type="EC" id="2.3.1.258"/>
    </reaction>
</comment>
<dbReference type="EC" id="2.3.1.258" evidence="3"/>
<dbReference type="FunFam" id="3.40.630.30:FF:000006">
    <property type="entry name" value="Putative n-alpha-acetyltransferase 50"/>
    <property type="match status" value="1"/>
</dbReference>
<evidence type="ECO:0000256" key="7">
    <source>
        <dbReference type="ARBA" id="ARBA00048618"/>
    </source>
</evidence>
<comment type="catalytic activity">
    <reaction evidence="11">
        <text>N-terminal L-methionyl-L-threonyl-[protein] + acetyl-CoA = N-terminal N(alpha)-acetyl-L-methionyl-L-threonyl-[protein] + CoA + H(+)</text>
        <dbReference type="Rhea" id="RHEA:50576"/>
        <dbReference type="Rhea" id="RHEA-COMP:12732"/>
        <dbReference type="Rhea" id="RHEA-COMP:12733"/>
        <dbReference type="ChEBI" id="CHEBI:15378"/>
        <dbReference type="ChEBI" id="CHEBI:57287"/>
        <dbReference type="ChEBI" id="CHEBI:57288"/>
        <dbReference type="ChEBI" id="CHEBI:133404"/>
        <dbReference type="ChEBI" id="CHEBI:133405"/>
        <dbReference type="EC" id="2.3.1.258"/>
    </reaction>
</comment>
<comment type="catalytic activity">
    <reaction evidence="6">
        <text>N-terminal L-methionyl-L-phenylalanyl-[protein] + acetyl-CoA = N-terminal N(alpha)-acetyl-L-methionyl-L-phenylalanyl-[protein] + CoA + H(+)</text>
        <dbReference type="Rhea" id="RHEA:50528"/>
        <dbReference type="Rhea" id="RHEA-COMP:12715"/>
        <dbReference type="Rhea" id="RHEA-COMP:12716"/>
        <dbReference type="ChEBI" id="CHEBI:15378"/>
        <dbReference type="ChEBI" id="CHEBI:57287"/>
        <dbReference type="ChEBI" id="CHEBI:57288"/>
        <dbReference type="ChEBI" id="CHEBI:133382"/>
        <dbReference type="ChEBI" id="CHEBI:133383"/>
        <dbReference type="EC" id="2.3.1.258"/>
    </reaction>
</comment>
<evidence type="ECO:0000313" key="14">
    <source>
        <dbReference type="WBParaSite" id="MhA1_Contig688.frz3.gene12"/>
    </source>
</evidence>
<evidence type="ECO:0000256" key="1">
    <source>
        <dbReference type="ARBA" id="ARBA00022679"/>
    </source>
</evidence>
<evidence type="ECO:0000256" key="5">
    <source>
        <dbReference type="ARBA" id="ARBA00048335"/>
    </source>
</evidence>
<name>A0A1I8BV72_MELHA</name>
<dbReference type="InterPro" id="IPR051556">
    <property type="entry name" value="N-term/lysine_N-AcTrnsfr"/>
</dbReference>
<comment type="catalytic activity">
    <reaction evidence="5">
        <text>N-terminal L-methionyl-L-tyrosyl-[protein] + acetyl-CoA = N-terminal N(alpha)-acetyl-L-methionyl-L-tyrosyl-[protein] + CoA + H(+)</text>
        <dbReference type="Rhea" id="RHEA:50532"/>
        <dbReference type="Rhea" id="RHEA-COMP:12717"/>
        <dbReference type="Rhea" id="RHEA-COMP:12718"/>
        <dbReference type="ChEBI" id="CHEBI:15378"/>
        <dbReference type="ChEBI" id="CHEBI:57287"/>
        <dbReference type="ChEBI" id="CHEBI:57288"/>
        <dbReference type="ChEBI" id="CHEBI:133384"/>
        <dbReference type="ChEBI" id="CHEBI:133385"/>
        <dbReference type="EC" id="2.3.1.258"/>
    </reaction>
</comment>
<dbReference type="Gene3D" id="3.40.630.30">
    <property type="match status" value="1"/>
</dbReference>
<evidence type="ECO:0000256" key="2">
    <source>
        <dbReference type="ARBA" id="ARBA00023315"/>
    </source>
</evidence>
<evidence type="ECO:0000256" key="6">
    <source>
        <dbReference type="ARBA" id="ARBA00048490"/>
    </source>
</evidence>
<feature type="domain" description="N-acetyltransferase" evidence="12">
    <location>
        <begin position="30"/>
        <end position="179"/>
    </location>
</feature>
<proteinExistence type="predicted"/>
<dbReference type="GO" id="GO:0120518">
    <property type="term" value="F:protein N-terminal-methionine acetyltransferase activity"/>
    <property type="evidence" value="ECO:0007669"/>
    <property type="project" value="UniProtKB-EC"/>
</dbReference>
<keyword evidence="2" id="KW-0012">Acyltransferase</keyword>
<reference evidence="14" key="1">
    <citation type="submission" date="2016-11" db="UniProtKB">
        <authorList>
            <consortium name="WormBaseParasite"/>
        </authorList>
    </citation>
    <scope>IDENTIFICATION</scope>
</reference>
<evidence type="ECO:0000259" key="12">
    <source>
        <dbReference type="PROSITE" id="PS51186"/>
    </source>
</evidence>
<evidence type="ECO:0000256" key="10">
    <source>
        <dbReference type="ARBA" id="ARBA00049103"/>
    </source>
</evidence>
<dbReference type="InterPro" id="IPR016181">
    <property type="entry name" value="Acyl_CoA_acyltransferase"/>
</dbReference>
<evidence type="ECO:0000256" key="8">
    <source>
        <dbReference type="ARBA" id="ARBA00048799"/>
    </source>
</evidence>
<evidence type="ECO:0000256" key="3">
    <source>
        <dbReference type="ARBA" id="ARBA00039121"/>
    </source>
</evidence>
<protein>
    <recommendedName>
        <fullName evidence="3">N-terminal methionine N(alpha)-acetyltransferase NatE</fullName>
        <ecNumber evidence="3">2.3.1.258</ecNumber>
    </recommendedName>
</protein>
<comment type="catalytic activity">
    <reaction evidence="7">
        <text>N-terminal L-methionyl-L-lysyl-[protein] + acetyl-CoA = N-terminal N(alpha)-acetyl-L-methionyl-L-lysyl-[protein] + CoA + H(+)</text>
        <dbReference type="Rhea" id="RHEA:50580"/>
        <dbReference type="Rhea" id="RHEA-COMP:12734"/>
        <dbReference type="Rhea" id="RHEA-COMP:12735"/>
        <dbReference type="ChEBI" id="CHEBI:15378"/>
        <dbReference type="ChEBI" id="CHEBI:57287"/>
        <dbReference type="ChEBI" id="CHEBI:57288"/>
        <dbReference type="ChEBI" id="CHEBI:133406"/>
        <dbReference type="ChEBI" id="CHEBI:133407"/>
        <dbReference type="EC" id="2.3.1.258"/>
    </reaction>
</comment>
<evidence type="ECO:0000256" key="4">
    <source>
        <dbReference type="ARBA" id="ARBA00048251"/>
    </source>
</evidence>
<dbReference type="AlphaFoldDB" id="A0A1I8BV72"/>
<dbReference type="CDD" id="cd04301">
    <property type="entry name" value="NAT_SF"/>
    <property type="match status" value="1"/>
</dbReference>
<evidence type="ECO:0000313" key="13">
    <source>
        <dbReference type="Proteomes" id="UP000095281"/>
    </source>
</evidence>
<organism evidence="13 14">
    <name type="scientific">Meloidogyne hapla</name>
    <name type="common">Root-knot nematode worm</name>
    <dbReference type="NCBI Taxonomy" id="6305"/>
    <lineage>
        <taxon>Eukaryota</taxon>
        <taxon>Metazoa</taxon>
        <taxon>Ecdysozoa</taxon>
        <taxon>Nematoda</taxon>
        <taxon>Chromadorea</taxon>
        <taxon>Rhabditida</taxon>
        <taxon>Tylenchina</taxon>
        <taxon>Tylenchomorpha</taxon>
        <taxon>Tylenchoidea</taxon>
        <taxon>Meloidogynidae</taxon>
        <taxon>Meloidogyninae</taxon>
        <taxon>Meloidogyne</taxon>
    </lineage>
</organism>
<comment type="catalytic activity">
    <reaction evidence="4">
        <text>N-terminal L-methionyl-L-seryl-[protein] + acetyl-CoA = N-terminal N(alpha)-acetyl-L-methionyl-L-seryl-[protein] + CoA + H(+)</text>
        <dbReference type="Rhea" id="RHEA:50568"/>
        <dbReference type="Rhea" id="RHEA-COMP:12728"/>
        <dbReference type="Rhea" id="RHEA-COMP:12729"/>
        <dbReference type="ChEBI" id="CHEBI:15378"/>
        <dbReference type="ChEBI" id="CHEBI:57287"/>
        <dbReference type="ChEBI" id="CHEBI:57288"/>
        <dbReference type="ChEBI" id="CHEBI:133400"/>
        <dbReference type="ChEBI" id="CHEBI:133401"/>
        <dbReference type="EC" id="2.3.1.258"/>
    </reaction>
</comment>
<dbReference type="OMA" id="ICCRLET"/>
<keyword evidence="1" id="KW-0808">Transferase</keyword>
<dbReference type="SUPFAM" id="SSF55729">
    <property type="entry name" value="Acyl-CoA N-acyltransferases (Nat)"/>
    <property type="match status" value="1"/>
</dbReference>
<dbReference type="GO" id="GO:0007064">
    <property type="term" value="P:mitotic sister chromatid cohesion"/>
    <property type="evidence" value="ECO:0007669"/>
    <property type="project" value="TreeGrafter"/>
</dbReference>